<dbReference type="Proteomes" id="UP000681722">
    <property type="component" value="Unassembled WGS sequence"/>
</dbReference>
<dbReference type="Proteomes" id="UP000663829">
    <property type="component" value="Unassembled WGS sequence"/>
</dbReference>
<proteinExistence type="predicted"/>
<dbReference type="EMBL" id="CAJNOK010038170">
    <property type="protein sequence ID" value="CAF1536298.1"/>
    <property type="molecule type" value="Genomic_DNA"/>
</dbReference>
<dbReference type="EMBL" id="CAJNOQ010034883">
    <property type="protein sequence ID" value="CAF1597005.1"/>
    <property type="molecule type" value="Genomic_DNA"/>
</dbReference>
<dbReference type="EMBL" id="CAJOBC010101193">
    <property type="protein sequence ID" value="CAF4472185.1"/>
    <property type="molecule type" value="Genomic_DNA"/>
</dbReference>
<dbReference type="EMBL" id="CAJOBA010060458">
    <property type="protein sequence ID" value="CAF4323986.1"/>
    <property type="molecule type" value="Genomic_DNA"/>
</dbReference>
<reference evidence="2" key="1">
    <citation type="submission" date="2021-02" db="EMBL/GenBank/DDBJ databases">
        <authorList>
            <person name="Nowell W R."/>
        </authorList>
    </citation>
    <scope>NUCLEOTIDE SEQUENCE</scope>
</reference>
<accession>A0A816AL60</accession>
<dbReference type="Proteomes" id="UP000682733">
    <property type="component" value="Unassembled WGS sequence"/>
</dbReference>
<dbReference type="AlphaFoldDB" id="A0A816AL60"/>
<dbReference type="Proteomes" id="UP000677228">
    <property type="component" value="Unassembled WGS sequence"/>
</dbReference>
<evidence type="ECO:0000313" key="1">
    <source>
        <dbReference type="EMBL" id="CAF1536298.1"/>
    </source>
</evidence>
<protein>
    <submittedName>
        <fullName evidence="2">Uncharacterized protein</fullName>
    </submittedName>
</protein>
<evidence type="ECO:0000313" key="3">
    <source>
        <dbReference type="EMBL" id="CAF4323986.1"/>
    </source>
</evidence>
<evidence type="ECO:0000313" key="5">
    <source>
        <dbReference type="Proteomes" id="UP000663829"/>
    </source>
</evidence>
<keyword evidence="5" id="KW-1185">Reference proteome</keyword>
<sequence length="111" mass="12651">MVSDYLVQHPSGPFFELSESEFDEASRKFPELLAPTDIDYIDRTGTASIQVGKDAYFHNQTILSQFERLFQLIKFKTEFEGHDIHIIVDNARTHSAKSHSVTDFGKSIGTR</sequence>
<comment type="caution">
    <text evidence="2">The sequence shown here is derived from an EMBL/GenBank/DDBJ whole genome shotgun (WGS) entry which is preliminary data.</text>
</comment>
<evidence type="ECO:0000313" key="4">
    <source>
        <dbReference type="EMBL" id="CAF4472185.1"/>
    </source>
</evidence>
<organism evidence="2 5">
    <name type="scientific">Didymodactylos carnosus</name>
    <dbReference type="NCBI Taxonomy" id="1234261"/>
    <lineage>
        <taxon>Eukaryota</taxon>
        <taxon>Metazoa</taxon>
        <taxon>Spiralia</taxon>
        <taxon>Gnathifera</taxon>
        <taxon>Rotifera</taxon>
        <taxon>Eurotatoria</taxon>
        <taxon>Bdelloidea</taxon>
        <taxon>Philodinida</taxon>
        <taxon>Philodinidae</taxon>
        <taxon>Didymodactylos</taxon>
    </lineage>
</organism>
<gene>
    <name evidence="2" type="ORF">GPM918_LOCUS42161</name>
    <name evidence="1" type="ORF">OVA965_LOCUS38527</name>
    <name evidence="4" type="ORF">SRO942_LOCUS43351</name>
    <name evidence="3" type="ORF">TMI583_LOCUS39724</name>
</gene>
<name>A0A816AL60_9BILA</name>
<dbReference type="OrthoDB" id="10056283at2759"/>
<evidence type="ECO:0000313" key="2">
    <source>
        <dbReference type="EMBL" id="CAF1597005.1"/>
    </source>
</evidence>